<protein>
    <submittedName>
        <fullName evidence="2">Uncharacterized protein</fullName>
    </submittedName>
</protein>
<organism evidence="2 3">
    <name type="scientific">Trifolium subterraneum</name>
    <name type="common">Subterranean clover</name>
    <dbReference type="NCBI Taxonomy" id="3900"/>
    <lineage>
        <taxon>Eukaryota</taxon>
        <taxon>Viridiplantae</taxon>
        <taxon>Streptophyta</taxon>
        <taxon>Embryophyta</taxon>
        <taxon>Tracheophyta</taxon>
        <taxon>Spermatophyta</taxon>
        <taxon>Magnoliopsida</taxon>
        <taxon>eudicotyledons</taxon>
        <taxon>Gunneridae</taxon>
        <taxon>Pentapetalae</taxon>
        <taxon>rosids</taxon>
        <taxon>fabids</taxon>
        <taxon>Fabales</taxon>
        <taxon>Fabaceae</taxon>
        <taxon>Papilionoideae</taxon>
        <taxon>50 kb inversion clade</taxon>
        <taxon>NPAAA clade</taxon>
        <taxon>Hologalegina</taxon>
        <taxon>IRL clade</taxon>
        <taxon>Trifolieae</taxon>
        <taxon>Trifolium</taxon>
    </lineage>
</organism>
<dbReference type="EMBL" id="DF974626">
    <property type="protein sequence ID" value="GAU49780.1"/>
    <property type="molecule type" value="Genomic_DNA"/>
</dbReference>
<name>A0A2Z6PFU1_TRISU</name>
<proteinExistence type="predicted"/>
<evidence type="ECO:0000256" key="1">
    <source>
        <dbReference type="SAM" id="MobiDB-lite"/>
    </source>
</evidence>
<evidence type="ECO:0000313" key="2">
    <source>
        <dbReference type="EMBL" id="GAU49780.1"/>
    </source>
</evidence>
<feature type="compositionally biased region" description="Polar residues" evidence="1">
    <location>
        <begin position="55"/>
        <end position="72"/>
    </location>
</feature>
<gene>
    <name evidence="2" type="ORF">TSUD_153470</name>
</gene>
<dbReference type="Proteomes" id="UP000242715">
    <property type="component" value="Unassembled WGS sequence"/>
</dbReference>
<keyword evidence="3" id="KW-1185">Reference proteome</keyword>
<reference evidence="3" key="1">
    <citation type="journal article" date="2017" name="Front. Plant Sci.">
        <title>Climate Clever Clovers: New Paradigm to Reduce the Environmental Footprint of Ruminants by Breeding Low Methanogenic Forages Utilizing Haplotype Variation.</title>
        <authorList>
            <person name="Kaur P."/>
            <person name="Appels R."/>
            <person name="Bayer P.E."/>
            <person name="Keeble-Gagnere G."/>
            <person name="Wang J."/>
            <person name="Hirakawa H."/>
            <person name="Shirasawa K."/>
            <person name="Vercoe P."/>
            <person name="Stefanova K."/>
            <person name="Durmic Z."/>
            <person name="Nichols P."/>
            <person name="Revell C."/>
            <person name="Isobe S.N."/>
            <person name="Edwards D."/>
            <person name="Erskine W."/>
        </authorList>
    </citation>
    <scope>NUCLEOTIDE SEQUENCE [LARGE SCALE GENOMIC DNA]</scope>
    <source>
        <strain evidence="3">cv. Daliak</strain>
    </source>
</reference>
<feature type="region of interest" description="Disordered" evidence="1">
    <location>
        <begin position="1"/>
        <end position="72"/>
    </location>
</feature>
<dbReference type="AlphaFoldDB" id="A0A2Z6PFU1"/>
<feature type="compositionally biased region" description="Polar residues" evidence="1">
    <location>
        <begin position="26"/>
        <end position="35"/>
    </location>
</feature>
<evidence type="ECO:0000313" key="3">
    <source>
        <dbReference type="Proteomes" id="UP000242715"/>
    </source>
</evidence>
<accession>A0A2Z6PFU1</accession>
<sequence>MEQGEGRSQERVEGQGKGKKDGSSSMQGVVNQGGRSQEVAEGQGREFERLVVGEGTTNASAGGTQPSGDGCA</sequence>
<feature type="compositionally biased region" description="Basic and acidic residues" evidence="1">
    <location>
        <begin position="1"/>
        <end position="22"/>
    </location>
</feature>